<feature type="repeat" description="RCC1" evidence="1">
    <location>
        <begin position="169"/>
        <end position="231"/>
    </location>
</feature>
<dbReference type="STRING" id="1442371.A0A0D2HF44"/>
<keyword evidence="3" id="KW-1185">Reference proteome</keyword>
<dbReference type="Proteomes" id="UP000053411">
    <property type="component" value="Unassembled WGS sequence"/>
</dbReference>
<protein>
    <submittedName>
        <fullName evidence="2">Uncharacterized protein</fullName>
    </submittedName>
</protein>
<feature type="repeat" description="RCC1" evidence="1">
    <location>
        <begin position="18"/>
        <end position="91"/>
    </location>
</feature>
<dbReference type="PANTHER" id="PTHR45982">
    <property type="entry name" value="REGULATOR OF CHROMOSOME CONDENSATION"/>
    <property type="match status" value="1"/>
</dbReference>
<dbReference type="InterPro" id="IPR051553">
    <property type="entry name" value="Ran_GTPase-activating"/>
</dbReference>
<dbReference type="RefSeq" id="XP_016634663.1">
    <property type="nucleotide sequence ID" value="XM_016773717.1"/>
</dbReference>
<dbReference type="InterPro" id="IPR009091">
    <property type="entry name" value="RCC1/BLIP-II"/>
</dbReference>
<dbReference type="VEuPathDB" id="FungiDB:Z520_03204"/>
<dbReference type="EMBL" id="KN848066">
    <property type="protein sequence ID" value="KIY00541.1"/>
    <property type="molecule type" value="Genomic_DNA"/>
</dbReference>
<evidence type="ECO:0000313" key="3">
    <source>
        <dbReference type="Proteomes" id="UP000053411"/>
    </source>
</evidence>
<dbReference type="Gene3D" id="2.130.10.30">
    <property type="entry name" value="Regulator of chromosome condensation 1/beta-lactamase-inhibitor protein II"/>
    <property type="match status" value="2"/>
</dbReference>
<feature type="repeat" description="RCC1" evidence="1">
    <location>
        <begin position="232"/>
        <end position="296"/>
    </location>
</feature>
<organism evidence="2 3">
    <name type="scientific">Fonsecaea multimorphosa CBS 102226</name>
    <dbReference type="NCBI Taxonomy" id="1442371"/>
    <lineage>
        <taxon>Eukaryota</taxon>
        <taxon>Fungi</taxon>
        <taxon>Dikarya</taxon>
        <taxon>Ascomycota</taxon>
        <taxon>Pezizomycotina</taxon>
        <taxon>Eurotiomycetes</taxon>
        <taxon>Chaetothyriomycetidae</taxon>
        <taxon>Chaetothyriales</taxon>
        <taxon>Herpotrichiellaceae</taxon>
        <taxon>Fonsecaea</taxon>
    </lineage>
</organism>
<proteinExistence type="predicted"/>
<sequence>MAVADSLAAVEVASMPAPMVYAFGSNGSGQLGIGHVEDVARPERCVFRTWMRAPGGGGVDQGTDRGGKVAQVLNVRKIVAGGNHTLVLTTGGRLFIAGKTRMRIPYESYLDVGRSIDSESESEREKCTVVFQEITHHVVSSTVASSERDVVVTDVAATWEASFAVVDSKIIVGWGSGTKGELGLGPGIISTEGKVKKIFEVDSDSSHGEAVKVEIVDIVGSMAHVVVLASDGRVYGWGSCRKGQLGQQLKTEKILWSPRNIAGGLGVDDGEDLLLLPWTPQKVVAGREYTVFVKIGRQPVIWGDTRFFDIQDSEELMVVEEGDVVTSGWSSIHVLSQRRSEQSLLQGVGRNSHGQLPPASLPPLRTVAAGSEHCVALSRDNQGIAWGWGEHGNCGDTLDQRGNVVDRYNVVPLPTLDDDEIVPKDVAAGCATSFIIYGKKDG</sequence>
<evidence type="ECO:0000256" key="1">
    <source>
        <dbReference type="PROSITE-ProRule" id="PRU00235"/>
    </source>
</evidence>
<evidence type="ECO:0000313" key="2">
    <source>
        <dbReference type="EMBL" id="KIY00541.1"/>
    </source>
</evidence>
<dbReference type="AlphaFoldDB" id="A0A0D2HF44"/>
<dbReference type="PANTHER" id="PTHR45982:SF1">
    <property type="entry name" value="REGULATOR OF CHROMOSOME CONDENSATION"/>
    <property type="match status" value="1"/>
</dbReference>
<dbReference type="SUPFAM" id="SSF50985">
    <property type="entry name" value="RCC1/BLIP-II"/>
    <property type="match status" value="1"/>
</dbReference>
<name>A0A0D2HF44_9EURO</name>
<dbReference type="Pfam" id="PF13540">
    <property type="entry name" value="RCC1_2"/>
    <property type="match status" value="1"/>
</dbReference>
<accession>A0A0D2HF44</accession>
<feature type="repeat" description="RCC1" evidence="1">
    <location>
        <begin position="343"/>
        <end position="380"/>
    </location>
</feature>
<dbReference type="GeneID" id="27708950"/>
<dbReference type="Pfam" id="PF00415">
    <property type="entry name" value="RCC1"/>
    <property type="match status" value="1"/>
</dbReference>
<dbReference type="PROSITE" id="PS50012">
    <property type="entry name" value="RCC1_3"/>
    <property type="match status" value="4"/>
</dbReference>
<gene>
    <name evidence="2" type="ORF">Z520_03204</name>
</gene>
<dbReference type="OrthoDB" id="5370059at2759"/>
<reference evidence="2 3" key="1">
    <citation type="submission" date="2015-01" db="EMBL/GenBank/DDBJ databases">
        <title>The Genome Sequence of Fonsecaea multimorphosa CBS 102226.</title>
        <authorList>
            <consortium name="The Broad Institute Genomics Platform"/>
            <person name="Cuomo C."/>
            <person name="de Hoog S."/>
            <person name="Gorbushina A."/>
            <person name="Stielow B."/>
            <person name="Teixiera M."/>
            <person name="Abouelleil A."/>
            <person name="Chapman S.B."/>
            <person name="Priest M."/>
            <person name="Young S.K."/>
            <person name="Wortman J."/>
            <person name="Nusbaum C."/>
            <person name="Birren B."/>
        </authorList>
    </citation>
    <scope>NUCLEOTIDE SEQUENCE [LARGE SCALE GENOMIC DNA]</scope>
    <source>
        <strain evidence="2 3">CBS 102226</strain>
    </source>
</reference>
<dbReference type="InterPro" id="IPR000408">
    <property type="entry name" value="Reg_chr_condens"/>
</dbReference>